<dbReference type="AlphaFoldDB" id="A0A9Q1FUA4"/>
<feature type="region of interest" description="Disordered" evidence="1">
    <location>
        <begin position="95"/>
        <end position="123"/>
    </location>
</feature>
<sequence>MSGAFGASRCRDAPRQAGRSRCSVPKVRRSLYGKLCPNQCRKQSPPYASSLWSEESAQQRGAFLHRETRNDNHLGFRCRLLTQKHGGQVYQRAARGDFGKGTGAGRPRANLAPAPSHANSRRQVVRDVARGVNGSVRRRDDRVTGGGGSVERVPKKISPPSDGNRLKSHPAISPAEGLGDCSIDDRTIAFLAQRDELGIKAGVYAAIYSRGARGAVTPCELITELRVAPATLLGGARKPPPSPS</sequence>
<gene>
    <name evidence="2" type="ORF">SKAU_G00079720</name>
</gene>
<keyword evidence="3" id="KW-1185">Reference proteome</keyword>
<dbReference type="Proteomes" id="UP001152622">
    <property type="component" value="Chromosome 3"/>
</dbReference>
<evidence type="ECO:0000313" key="3">
    <source>
        <dbReference type="Proteomes" id="UP001152622"/>
    </source>
</evidence>
<proteinExistence type="predicted"/>
<evidence type="ECO:0000256" key="1">
    <source>
        <dbReference type="SAM" id="MobiDB-lite"/>
    </source>
</evidence>
<name>A0A9Q1FUA4_SYNKA</name>
<dbReference type="EMBL" id="JAINUF010000003">
    <property type="protein sequence ID" value="KAJ8367944.1"/>
    <property type="molecule type" value="Genomic_DNA"/>
</dbReference>
<protein>
    <submittedName>
        <fullName evidence="2">Uncharacterized protein</fullName>
    </submittedName>
</protein>
<feature type="region of interest" description="Disordered" evidence="1">
    <location>
        <begin position="1"/>
        <end position="24"/>
    </location>
</feature>
<comment type="caution">
    <text evidence="2">The sequence shown here is derived from an EMBL/GenBank/DDBJ whole genome shotgun (WGS) entry which is preliminary data.</text>
</comment>
<evidence type="ECO:0000313" key="2">
    <source>
        <dbReference type="EMBL" id="KAJ8367944.1"/>
    </source>
</evidence>
<reference evidence="2" key="1">
    <citation type="journal article" date="2023" name="Science">
        <title>Genome structures resolve the early diversification of teleost fishes.</title>
        <authorList>
            <person name="Parey E."/>
            <person name="Louis A."/>
            <person name="Montfort J."/>
            <person name="Bouchez O."/>
            <person name="Roques C."/>
            <person name="Iampietro C."/>
            <person name="Lluch J."/>
            <person name="Castinel A."/>
            <person name="Donnadieu C."/>
            <person name="Desvignes T."/>
            <person name="Floi Bucao C."/>
            <person name="Jouanno E."/>
            <person name="Wen M."/>
            <person name="Mejri S."/>
            <person name="Dirks R."/>
            <person name="Jansen H."/>
            <person name="Henkel C."/>
            <person name="Chen W.J."/>
            <person name="Zahm M."/>
            <person name="Cabau C."/>
            <person name="Klopp C."/>
            <person name="Thompson A.W."/>
            <person name="Robinson-Rechavi M."/>
            <person name="Braasch I."/>
            <person name="Lecointre G."/>
            <person name="Bobe J."/>
            <person name="Postlethwait J.H."/>
            <person name="Berthelot C."/>
            <person name="Roest Crollius H."/>
            <person name="Guiguen Y."/>
        </authorList>
    </citation>
    <scope>NUCLEOTIDE SEQUENCE</scope>
    <source>
        <strain evidence="2">WJC10195</strain>
    </source>
</reference>
<feature type="region of interest" description="Disordered" evidence="1">
    <location>
        <begin position="138"/>
        <end position="168"/>
    </location>
</feature>
<accession>A0A9Q1FUA4</accession>
<organism evidence="2 3">
    <name type="scientific">Synaphobranchus kaupii</name>
    <name type="common">Kaup's arrowtooth eel</name>
    <dbReference type="NCBI Taxonomy" id="118154"/>
    <lineage>
        <taxon>Eukaryota</taxon>
        <taxon>Metazoa</taxon>
        <taxon>Chordata</taxon>
        <taxon>Craniata</taxon>
        <taxon>Vertebrata</taxon>
        <taxon>Euteleostomi</taxon>
        <taxon>Actinopterygii</taxon>
        <taxon>Neopterygii</taxon>
        <taxon>Teleostei</taxon>
        <taxon>Anguilliformes</taxon>
        <taxon>Synaphobranchidae</taxon>
        <taxon>Synaphobranchus</taxon>
    </lineage>
</organism>